<gene>
    <name evidence="1" type="ORF">EV675_4725</name>
</gene>
<dbReference type="Gene3D" id="2.60.120.10">
    <property type="entry name" value="Jelly Rolls"/>
    <property type="match status" value="1"/>
</dbReference>
<evidence type="ECO:0000313" key="2">
    <source>
        <dbReference type="Proteomes" id="UP000292445"/>
    </source>
</evidence>
<sequence>MSNHPYTLEQFCENTRATLRQDPGRAGQERVCADFERLLQSPAFVDKYCGPELERKLYRVHTDPELGFEVLVHLNKAARKSPPHDHGESWAIYGQVTRWVDITNYRRNDDGRQPGHADLTLTESFRLEPGQARLFPQGAIHAIDYPDQAVFARVTGRDLDAFHRDMFDLEAGTVTRMTPQRAS</sequence>
<dbReference type="EMBL" id="SGXC01000003">
    <property type="protein sequence ID" value="RZS78084.1"/>
    <property type="molecule type" value="Genomic_DNA"/>
</dbReference>
<comment type="caution">
    <text evidence="1">The sequence shown here is derived from an EMBL/GenBank/DDBJ whole genome shotgun (WGS) entry which is preliminary data.</text>
</comment>
<accession>A0A4Q7N802</accession>
<dbReference type="InterPro" id="IPR011051">
    <property type="entry name" value="RmlC_Cupin_sf"/>
</dbReference>
<evidence type="ECO:0008006" key="3">
    <source>
        <dbReference type="Google" id="ProtNLM"/>
    </source>
</evidence>
<evidence type="ECO:0000313" key="1">
    <source>
        <dbReference type="EMBL" id="RZS78084.1"/>
    </source>
</evidence>
<dbReference type="Proteomes" id="UP000292445">
    <property type="component" value="Unassembled WGS sequence"/>
</dbReference>
<dbReference type="AlphaFoldDB" id="A0A4Q7N802"/>
<dbReference type="RefSeq" id="WP_124690834.1">
    <property type="nucleotide sequence ID" value="NZ_SGXC01000003.1"/>
</dbReference>
<dbReference type="SUPFAM" id="SSF51182">
    <property type="entry name" value="RmlC-like cupins"/>
    <property type="match status" value="1"/>
</dbReference>
<protein>
    <recommendedName>
        <fullName evidence="3">Cysteine dioxygenase type I</fullName>
    </recommendedName>
</protein>
<dbReference type="OrthoDB" id="7059163at2"/>
<proteinExistence type="predicted"/>
<reference evidence="1 2" key="1">
    <citation type="submission" date="2019-02" db="EMBL/GenBank/DDBJ databases">
        <title>Genomic Encyclopedia of Type Strains, Phase IV (KMG-IV): sequencing the most valuable type-strain genomes for metagenomic binning, comparative biology and taxonomic classification.</title>
        <authorList>
            <person name="Goeker M."/>
        </authorList>
    </citation>
    <scope>NUCLEOTIDE SEQUENCE [LARGE SCALE GENOMIC DNA]</scope>
    <source>
        <strain evidence="1 2">K24</strain>
    </source>
</reference>
<organism evidence="1 2">
    <name type="scientific">Pigmentiphaga kullae</name>
    <dbReference type="NCBI Taxonomy" id="151784"/>
    <lineage>
        <taxon>Bacteria</taxon>
        <taxon>Pseudomonadati</taxon>
        <taxon>Pseudomonadota</taxon>
        <taxon>Betaproteobacteria</taxon>
        <taxon>Burkholderiales</taxon>
        <taxon>Alcaligenaceae</taxon>
        <taxon>Pigmentiphaga</taxon>
    </lineage>
</organism>
<name>A0A4Q7N802_9BURK</name>
<keyword evidence="2" id="KW-1185">Reference proteome</keyword>
<dbReference type="InterPro" id="IPR014710">
    <property type="entry name" value="RmlC-like_jellyroll"/>
</dbReference>